<evidence type="ECO:0000256" key="2">
    <source>
        <dbReference type="SAM" id="MobiDB-lite"/>
    </source>
</evidence>
<dbReference type="SUPFAM" id="SSF52402">
    <property type="entry name" value="Adenine nucleotide alpha hydrolases-like"/>
    <property type="match status" value="2"/>
</dbReference>
<sequence>MCVDVEHARMFATLLVPTDGSDGSDAAIAHAIQYGQTYGAKIRALYVVETGLEPSDLTDDQRDALEAPSERRGRESTIEVTNRAESAGLEAAREVREGVPYREILSAAVESGDDLIAMGTHGRRGVDRARLGSTTERVLALADVPVLSVRLDEDASPAVDDGYDRIVVPTDGSDAAERAAETAFNVAERYDATVYTVYVLDTTIYDLEDAPRSTIGPLREGGENAIQSVASMAEDRGLETKTAVRRGVPADELLAYASSVDADLLAMGTRGQAVGTGDLLGSTTARVVRRSPVPVLSVG</sequence>
<dbReference type="PANTHER" id="PTHR46268:SF6">
    <property type="entry name" value="UNIVERSAL STRESS PROTEIN UP12"/>
    <property type="match status" value="1"/>
</dbReference>
<gene>
    <name evidence="4" type="ORF">FYC77_17835</name>
</gene>
<comment type="similarity">
    <text evidence="1">Belongs to the universal stress protein A family.</text>
</comment>
<comment type="caution">
    <text evidence="4">The sequence shown here is derived from an EMBL/GenBank/DDBJ whole genome shotgun (WGS) entry which is preliminary data.</text>
</comment>
<keyword evidence="5" id="KW-1185">Reference proteome</keyword>
<dbReference type="Proteomes" id="UP000324104">
    <property type="component" value="Unassembled WGS sequence"/>
</dbReference>
<proteinExistence type="inferred from homology"/>
<feature type="domain" description="UspA" evidence="3">
    <location>
        <begin position="163"/>
        <end position="298"/>
    </location>
</feature>
<dbReference type="InterPro" id="IPR006016">
    <property type="entry name" value="UspA"/>
</dbReference>
<evidence type="ECO:0000313" key="4">
    <source>
        <dbReference type="EMBL" id="TYT60599.1"/>
    </source>
</evidence>
<dbReference type="AlphaFoldDB" id="A0A5D5AFM5"/>
<dbReference type="InterPro" id="IPR014729">
    <property type="entry name" value="Rossmann-like_a/b/a_fold"/>
</dbReference>
<protein>
    <submittedName>
        <fullName evidence="4">Universal stress protein</fullName>
    </submittedName>
</protein>
<dbReference type="Gene3D" id="3.40.50.620">
    <property type="entry name" value="HUPs"/>
    <property type="match status" value="2"/>
</dbReference>
<evidence type="ECO:0000256" key="1">
    <source>
        <dbReference type="ARBA" id="ARBA00008791"/>
    </source>
</evidence>
<feature type="domain" description="UspA" evidence="3">
    <location>
        <begin position="10"/>
        <end position="150"/>
    </location>
</feature>
<dbReference type="PRINTS" id="PR01438">
    <property type="entry name" value="UNVRSLSTRESS"/>
</dbReference>
<feature type="region of interest" description="Disordered" evidence="2">
    <location>
        <begin position="56"/>
        <end position="79"/>
    </location>
</feature>
<accession>A0A5D5AFM5</accession>
<organism evidence="4 5">
    <name type="scientific">Natrialba swarupiae</name>
    <dbReference type="NCBI Taxonomy" id="2448032"/>
    <lineage>
        <taxon>Archaea</taxon>
        <taxon>Methanobacteriati</taxon>
        <taxon>Methanobacteriota</taxon>
        <taxon>Stenosarchaea group</taxon>
        <taxon>Halobacteria</taxon>
        <taxon>Halobacteriales</taxon>
        <taxon>Natrialbaceae</taxon>
        <taxon>Natrialba</taxon>
    </lineage>
</organism>
<name>A0A5D5AFM5_9EURY</name>
<dbReference type="CDD" id="cd00293">
    <property type="entry name" value="USP-like"/>
    <property type="match status" value="2"/>
</dbReference>
<reference evidence="4 5" key="1">
    <citation type="submission" date="2019-08" db="EMBL/GenBank/DDBJ databases">
        <title>Archaea genome.</title>
        <authorList>
            <person name="Kajale S."/>
            <person name="Shouche Y."/>
            <person name="Deshpande N."/>
            <person name="Sharma A."/>
        </authorList>
    </citation>
    <scope>NUCLEOTIDE SEQUENCE [LARGE SCALE GENOMIC DNA]</scope>
    <source>
        <strain evidence="4 5">ESP3B_9</strain>
    </source>
</reference>
<dbReference type="EMBL" id="VTAW01000035">
    <property type="protein sequence ID" value="TYT60599.1"/>
    <property type="molecule type" value="Genomic_DNA"/>
</dbReference>
<dbReference type="Pfam" id="PF00582">
    <property type="entry name" value="Usp"/>
    <property type="match status" value="2"/>
</dbReference>
<feature type="compositionally biased region" description="Basic and acidic residues" evidence="2">
    <location>
        <begin position="59"/>
        <end position="77"/>
    </location>
</feature>
<evidence type="ECO:0000313" key="5">
    <source>
        <dbReference type="Proteomes" id="UP000324104"/>
    </source>
</evidence>
<evidence type="ECO:0000259" key="3">
    <source>
        <dbReference type="Pfam" id="PF00582"/>
    </source>
</evidence>
<dbReference type="PANTHER" id="PTHR46268">
    <property type="entry name" value="STRESS RESPONSE PROTEIN NHAX"/>
    <property type="match status" value="1"/>
</dbReference>
<dbReference type="InterPro" id="IPR006015">
    <property type="entry name" value="Universal_stress_UspA"/>
</dbReference>